<comment type="caution">
    <text evidence="1">The sequence shown here is derived from an EMBL/GenBank/DDBJ whole genome shotgun (WGS) entry which is preliminary data.</text>
</comment>
<keyword evidence="2" id="KW-1185">Reference proteome</keyword>
<evidence type="ECO:0000313" key="2">
    <source>
        <dbReference type="Proteomes" id="UP000521872"/>
    </source>
</evidence>
<evidence type="ECO:0000313" key="1">
    <source>
        <dbReference type="EMBL" id="KAF4611248.1"/>
    </source>
</evidence>
<protein>
    <submittedName>
        <fullName evidence="1">Uncharacterized protein</fullName>
    </submittedName>
</protein>
<dbReference type="Proteomes" id="UP000521872">
    <property type="component" value="Unassembled WGS sequence"/>
</dbReference>
<accession>A0A8H4VIR3</accession>
<organism evidence="1 2">
    <name type="scientific">Agrocybe pediades</name>
    <dbReference type="NCBI Taxonomy" id="84607"/>
    <lineage>
        <taxon>Eukaryota</taxon>
        <taxon>Fungi</taxon>
        <taxon>Dikarya</taxon>
        <taxon>Basidiomycota</taxon>
        <taxon>Agaricomycotina</taxon>
        <taxon>Agaricomycetes</taxon>
        <taxon>Agaricomycetidae</taxon>
        <taxon>Agaricales</taxon>
        <taxon>Agaricineae</taxon>
        <taxon>Strophariaceae</taxon>
        <taxon>Agrocybe</taxon>
    </lineage>
</organism>
<dbReference type="AlphaFoldDB" id="A0A8H4VIR3"/>
<gene>
    <name evidence="1" type="ORF">D9613_007243</name>
</gene>
<sequence>MAPSSRKLTRDGLLAVLHSMDITFPSTTKIQEDDLNKRLSQALDAAQRYRDVIGNSIFDESTGTPWPADKDLMEGTQRGTIWEIARNQIYGASQSENKGTFAEMRQIVMGLAHNYKLGIRNICMTESLGVLEDWGVYVRILNIFIVKDTPVFLVAFKEVDGKGAGSMREELEKLIPEARESGHKIGTLRTTEYERLSMLKLLGMNAKRLSVDLHPDEVSVAKMLGLKLSFLLPLAPLSLKDLGRLATNSGCEWRTVAQVNIPPKECQKVDWPNHKATCRSLKGGTWKTITFDLSNAKKSMFLYNYHETPQDALKRLDTDPSSVINAAGGPPPDIHNGKTFLVKFQISLFQFKENAHMLLYDRQRSFQVLWKRINARDLFDEAEDQLGDELKMYRWARRVGDYQLEVCFDRRPASNPPW</sequence>
<name>A0A8H4VIR3_9AGAR</name>
<reference evidence="1 2" key="1">
    <citation type="submission" date="2019-12" db="EMBL/GenBank/DDBJ databases">
        <authorList>
            <person name="Floudas D."/>
            <person name="Bentzer J."/>
            <person name="Ahren D."/>
            <person name="Johansson T."/>
            <person name="Persson P."/>
            <person name="Tunlid A."/>
        </authorList>
    </citation>
    <scope>NUCLEOTIDE SEQUENCE [LARGE SCALE GENOMIC DNA]</scope>
    <source>
        <strain evidence="1 2">CBS 102.39</strain>
    </source>
</reference>
<proteinExistence type="predicted"/>
<dbReference type="EMBL" id="JAACJL010000058">
    <property type="protein sequence ID" value="KAF4611248.1"/>
    <property type="molecule type" value="Genomic_DNA"/>
</dbReference>